<reference evidence="2" key="1">
    <citation type="journal article" date="2019" name="Int. J. Syst. Evol. Microbiol.">
        <title>The Global Catalogue of Microorganisms (GCM) 10K type strain sequencing project: providing services to taxonomists for standard genome sequencing and annotation.</title>
        <authorList>
            <consortium name="The Broad Institute Genomics Platform"/>
            <consortium name="The Broad Institute Genome Sequencing Center for Infectious Disease"/>
            <person name="Wu L."/>
            <person name="Ma J."/>
        </authorList>
    </citation>
    <scope>NUCLEOTIDE SEQUENCE [LARGE SCALE GENOMIC DNA]</scope>
    <source>
        <strain evidence="2">CGMCC 4.7645</strain>
    </source>
</reference>
<dbReference type="Proteomes" id="UP001597417">
    <property type="component" value="Unassembled WGS sequence"/>
</dbReference>
<sequence length="65" mass="7220">MNAARTEPGIESRLVDLDGVSLTELRELRGETIREATNHVVDRTLRLRARYRSGDPAAGTGERVD</sequence>
<gene>
    <name evidence="1" type="ORF">ACFSXZ_10005</name>
</gene>
<protein>
    <recommendedName>
        <fullName evidence="3">FXSXX-COOH protein</fullName>
    </recommendedName>
</protein>
<name>A0ABW5FS50_9PSEU</name>
<proteinExistence type="predicted"/>
<evidence type="ECO:0008006" key="3">
    <source>
        <dbReference type="Google" id="ProtNLM"/>
    </source>
</evidence>
<dbReference type="RefSeq" id="WP_378263647.1">
    <property type="nucleotide sequence ID" value="NZ_JBHUKR010000006.1"/>
</dbReference>
<evidence type="ECO:0000313" key="1">
    <source>
        <dbReference type="EMBL" id="MFD2416657.1"/>
    </source>
</evidence>
<organism evidence="1 2">
    <name type="scientific">Amycolatopsis pigmentata</name>
    <dbReference type="NCBI Taxonomy" id="450801"/>
    <lineage>
        <taxon>Bacteria</taxon>
        <taxon>Bacillati</taxon>
        <taxon>Actinomycetota</taxon>
        <taxon>Actinomycetes</taxon>
        <taxon>Pseudonocardiales</taxon>
        <taxon>Pseudonocardiaceae</taxon>
        <taxon>Amycolatopsis</taxon>
    </lineage>
</organism>
<keyword evidence="2" id="KW-1185">Reference proteome</keyword>
<accession>A0ABW5FS50</accession>
<evidence type="ECO:0000313" key="2">
    <source>
        <dbReference type="Proteomes" id="UP001597417"/>
    </source>
</evidence>
<comment type="caution">
    <text evidence="1">The sequence shown here is derived from an EMBL/GenBank/DDBJ whole genome shotgun (WGS) entry which is preliminary data.</text>
</comment>
<dbReference type="EMBL" id="JBHUKR010000006">
    <property type="protein sequence ID" value="MFD2416657.1"/>
    <property type="molecule type" value="Genomic_DNA"/>
</dbReference>